<protein>
    <submittedName>
        <fullName evidence="1">DUF1697 domain-containing protein</fullName>
    </submittedName>
</protein>
<reference evidence="1 2" key="1">
    <citation type="submission" date="2021-05" db="EMBL/GenBank/DDBJ databases">
        <title>Direct Submission.</title>
        <authorList>
            <person name="Li K."/>
            <person name="Gao J."/>
        </authorList>
    </citation>
    <scope>NUCLEOTIDE SEQUENCE [LARGE SCALE GENOMIC DNA]</scope>
    <source>
        <strain evidence="1 2">Mg02</strain>
    </source>
</reference>
<evidence type="ECO:0000313" key="1">
    <source>
        <dbReference type="EMBL" id="QUX24607.1"/>
    </source>
</evidence>
<dbReference type="PANTHER" id="PTHR36439:SF1">
    <property type="entry name" value="DUF1697 DOMAIN-CONTAINING PROTEIN"/>
    <property type="match status" value="1"/>
</dbReference>
<dbReference type="EMBL" id="CP074133">
    <property type="protein sequence ID" value="QUX24607.1"/>
    <property type="molecule type" value="Genomic_DNA"/>
</dbReference>
<dbReference type="Gene3D" id="3.30.70.1280">
    <property type="entry name" value="SP0830-like domains"/>
    <property type="match status" value="1"/>
</dbReference>
<sequence>MGVYVVLLRGVNVGKHNRIAMADLRGLLGDLGYRDVTTHLQSGNAVVASGDEGPEAVAAAVGAGLRERFGLEVPVVVRTAEALGAAVEANPLEVADPSRFLVLFCSGTLDTAALSALDPAEYPRERLAATATEAYTVHEEGLRFARLPDVVARHADGFVTGRNWRTVLRLAEMARS</sequence>
<dbReference type="Proteomes" id="UP000676079">
    <property type="component" value="Chromosome"/>
</dbReference>
<name>A0ABX8BU43_9ACTN</name>
<keyword evidence="2" id="KW-1185">Reference proteome</keyword>
<organism evidence="1 2">
    <name type="scientific">Nocardiopsis changdeensis</name>
    <dbReference type="NCBI Taxonomy" id="2831969"/>
    <lineage>
        <taxon>Bacteria</taxon>
        <taxon>Bacillati</taxon>
        <taxon>Actinomycetota</taxon>
        <taxon>Actinomycetes</taxon>
        <taxon>Streptosporangiales</taxon>
        <taxon>Nocardiopsidaceae</taxon>
        <taxon>Nocardiopsis</taxon>
    </lineage>
</organism>
<evidence type="ECO:0000313" key="2">
    <source>
        <dbReference type="Proteomes" id="UP000676079"/>
    </source>
</evidence>
<gene>
    <name evidence="1" type="ORF">KGD84_10245</name>
</gene>
<proteinExistence type="predicted"/>
<dbReference type="RefSeq" id="WP_220560035.1">
    <property type="nucleotide sequence ID" value="NZ_CP074133.1"/>
</dbReference>
<dbReference type="Pfam" id="PF08002">
    <property type="entry name" value="DUF1697"/>
    <property type="match status" value="1"/>
</dbReference>
<dbReference type="SUPFAM" id="SSF160379">
    <property type="entry name" value="SP0830-like"/>
    <property type="match status" value="1"/>
</dbReference>
<accession>A0ABX8BU43</accession>
<dbReference type="InterPro" id="IPR012545">
    <property type="entry name" value="DUF1697"/>
</dbReference>
<dbReference type="PANTHER" id="PTHR36439">
    <property type="entry name" value="BLL4334 PROTEIN"/>
    <property type="match status" value="1"/>
</dbReference>
<dbReference type="PIRSF" id="PIRSF008502">
    <property type="entry name" value="UCP008502"/>
    <property type="match status" value="1"/>
</dbReference>